<keyword evidence="8" id="KW-1185">Reference proteome</keyword>
<dbReference type="AlphaFoldDB" id="A0A6S6S4E2"/>
<feature type="domain" description="Large ribosomal subunit protein uL15/eL18" evidence="6">
    <location>
        <begin position="82"/>
        <end position="140"/>
    </location>
</feature>
<dbReference type="GO" id="GO:0006412">
    <property type="term" value="P:translation"/>
    <property type="evidence" value="ECO:0007669"/>
    <property type="project" value="UniProtKB-UniRule"/>
</dbReference>
<protein>
    <recommendedName>
        <fullName evidence="4">Large ribosomal subunit protein uL15</fullName>
    </recommendedName>
</protein>
<name>A0A6S6S4E2_9GAMM</name>
<dbReference type="GO" id="GO:0019843">
    <property type="term" value="F:rRNA binding"/>
    <property type="evidence" value="ECO:0007669"/>
    <property type="project" value="UniProtKB-UniRule"/>
</dbReference>
<evidence type="ECO:0000313" key="8">
    <source>
        <dbReference type="Proteomes" id="UP000510842"/>
    </source>
</evidence>
<dbReference type="InterPro" id="IPR005749">
    <property type="entry name" value="Ribosomal_uL15_bac-type"/>
</dbReference>
<dbReference type="Pfam" id="PF00828">
    <property type="entry name" value="Ribosomal_L27A"/>
    <property type="match status" value="1"/>
</dbReference>
<dbReference type="HAMAP" id="MF_01341">
    <property type="entry name" value="Ribosomal_uL15"/>
    <property type="match status" value="1"/>
</dbReference>
<dbReference type="PANTHER" id="PTHR12934:SF11">
    <property type="entry name" value="LARGE RIBOSOMAL SUBUNIT PROTEIN UL15M"/>
    <property type="match status" value="1"/>
</dbReference>
<evidence type="ECO:0000313" key="7">
    <source>
        <dbReference type="EMBL" id="CAA3706215.1"/>
    </source>
</evidence>
<evidence type="ECO:0000256" key="5">
    <source>
        <dbReference type="SAM" id="MobiDB-lite"/>
    </source>
</evidence>
<sequence length="142" mass="15688">MKLNNFIGYKKEKKRLGRGIGSGKGKTCGKGHKGQKARSGKKIKRGFEGGQLPLKRIIPKLGFVSKKSVFAEEVRICELSKIKSNIIDIRTLKTANLIKKSTKVVKIIISGEVKKPVIIRGINVTKGVRNEIEKYGGNIESK</sequence>
<organism evidence="7 8">
    <name type="scientific">Candidatus Portiera aleyrodidarum</name>
    <name type="common">primary endosymbiont of Bemisia tabaci</name>
    <dbReference type="NCBI Taxonomy" id="91844"/>
    <lineage>
        <taxon>Bacteria</taxon>
        <taxon>Pseudomonadati</taxon>
        <taxon>Pseudomonadota</taxon>
        <taxon>Gammaproteobacteria</taxon>
        <taxon>Candidatus Johnevansiales</taxon>
        <taxon>Candidatus Johnevansiaceae</taxon>
        <taxon>Candidatus Portiera</taxon>
    </lineage>
</organism>
<feature type="region of interest" description="Disordered" evidence="5">
    <location>
        <begin position="20"/>
        <end position="41"/>
    </location>
</feature>
<evidence type="ECO:0000259" key="6">
    <source>
        <dbReference type="Pfam" id="PF00828"/>
    </source>
</evidence>
<dbReference type="GO" id="GO:0003735">
    <property type="term" value="F:structural constituent of ribosome"/>
    <property type="evidence" value="ECO:0007669"/>
    <property type="project" value="InterPro"/>
</dbReference>
<dbReference type="InterPro" id="IPR030878">
    <property type="entry name" value="Ribosomal_uL15"/>
</dbReference>
<dbReference type="EMBL" id="LR744089">
    <property type="protein sequence ID" value="CAA3706215.1"/>
    <property type="molecule type" value="Genomic_DNA"/>
</dbReference>
<dbReference type="Proteomes" id="UP000510842">
    <property type="component" value="Chromosome"/>
</dbReference>
<dbReference type="NCBIfam" id="TIGR01071">
    <property type="entry name" value="rplO_bact"/>
    <property type="match status" value="1"/>
</dbReference>
<keyword evidence="4" id="KW-0694">RNA-binding</keyword>
<keyword evidence="3 4" id="KW-0687">Ribonucleoprotein</keyword>
<gene>
    <name evidence="4 7" type="primary">rplO</name>
    <name evidence="7" type="ORF">PEMO_0117</name>
</gene>
<reference evidence="7 8" key="1">
    <citation type="submission" date="2019-12" db="EMBL/GenBank/DDBJ databases">
        <authorList>
            <person name="Santos-Garcia D."/>
            <person name="Santos-Garcia D."/>
            <person name="Santos-Garcia D."/>
        </authorList>
    </citation>
    <scope>NUCLEOTIDE SEQUENCE [LARGE SCALE GENOMIC DNA]</scope>
    <source>
        <strain evidence="7">PeMo</strain>
    </source>
</reference>
<dbReference type="InterPro" id="IPR036227">
    <property type="entry name" value="Ribosomal_uL15/eL18_sf"/>
</dbReference>
<dbReference type="Gene3D" id="3.100.10.10">
    <property type="match status" value="1"/>
</dbReference>
<evidence type="ECO:0000256" key="1">
    <source>
        <dbReference type="ARBA" id="ARBA00007320"/>
    </source>
</evidence>
<feature type="compositionally biased region" description="Basic residues" evidence="5">
    <location>
        <begin position="27"/>
        <end position="41"/>
    </location>
</feature>
<evidence type="ECO:0000256" key="2">
    <source>
        <dbReference type="ARBA" id="ARBA00022980"/>
    </source>
</evidence>
<dbReference type="SUPFAM" id="SSF52080">
    <property type="entry name" value="Ribosomal proteins L15p and L18e"/>
    <property type="match status" value="1"/>
</dbReference>
<accession>A0A6S6S4E2</accession>
<evidence type="ECO:0000256" key="4">
    <source>
        <dbReference type="HAMAP-Rule" id="MF_01341"/>
    </source>
</evidence>
<comment type="function">
    <text evidence="4">Binds to the 23S rRNA.</text>
</comment>
<comment type="similarity">
    <text evidence="1 4">Belongs to the universal ribosomal protein uL15 family.</text>
</comment>
<keyword evidence="4" id="KW-0699">rRNA-binding</keyword>
<dbReference type="PANTHER" id="PTHR12934">
    <property type="entry name" value="50S RIBOSOMAL PROTEIN L15"/>
    <property type="match status" value="1"/>
</dbReference>
<dbReference type="RefSeq" id="WP_180824715.1">
    <property type="nucleotide sequence ID" value="NZ_LR744089.1"/>
</dbReference>
<proteinExistence type="inferred from homology"/>
<dbReference type="InterPro" id="IPR021131">
    <property type="entry name" value="Ribosomal_uL15/eL18"/>
</dbReference>
<keyword evidence="2 4" id="KW-0689">Ribosomal protein</keyword>
<comment type="subunit">
    <text evidence="4">Part of the 50S ribosomal subunit.</text>
</comment>
<evidence type="ECO:0000256" key="3">
    <source>
        <dbReference type="ARBA" id="ARBA00023274"/>
    </source>
</evidence>
<dbReference type="GO" id="GO:0022625">
    <property type="term" value="C:cytosolic large ribosomal subunit"/>
    <property type="evidence" value="ECO:0007669"/>
    <property type="project" value="TreeGrafter"/>
</dbReference>